<evidence type="ECO:0000256" key="1">
    <source>
        <dbReference type="ARBA" id="ARBA00010515"/>
    </source>
</evidence>
<dbReference type="Gene3D" id="3.40.50.1820">
    <property type="entry name" value="alpha/beta hydrolase"/>
    <property type="match status" value="1"/>
</dbReference>
<reference evidence="4" key="3">
    <citation type="submission" date="2023-12" db="EMBL/GenBank/DDBJ databases">
        <authorList>
            <person name="Sun Q."/>
            <person name="Inoue M."/>
        </authorList>
    </citation>
    <scope>NUCLEOTIDE SEQUENCE</scope>
    <source>
        <strain evidence="4">JCM 10667</strain>
    </source>
</reference>
<evidence type="ECO:0000313" key="4">
    <source>
        <dbReference type="EMBL" id="GAA0570741.1"/>
    </source>
</evidence>
<dbReference type="Proteomes" id="UP001501427">
    <property type="component" value="Unassembled WGS sequence"/>
</dbReference>
<dbReference type="Proteomes" id="UP000549343">
    <property type="component" value="Unassembled WGS sequence"/>
</dbReference>
<comment type="caution">
    <text evidence="5">The sequence shown here is derived from an EMBL/GenBank/DDBJ whole genome shotgun (WGS) entry which is preliminary data.</text>
</comment>
<dbReference type="SUPFAM" id="SSF53474">
    <property type="entry name" value="alpha/beta-Hydrolases"/>
    <property type="match status" value="1"/>
</dbReference>
<keyword evidence="2 5" id="KW-0378">Hydrolase</keyword>
<evidence type="ECO:0000313" key="5">
    <source>
        <dbReference type="EMBL" id="MBB4775935.1"/>
    </source>
</evidence>
<reference evidence="4 7" key="1">
    <citation type="journal article" date="2019" name="Int. J. Syst. Evol. Microbiol.">
        <title>The Global Catalogue of Microorganisms (GCM) 10K type strain sequencing project: providing services to taxonomists for standard genome sequencing and annotation.</title>
        <authorList>
            <consortium name="The Broad Institute Genomics Platform"/>
            <consortium name="The Broad Institute Genome Sequencing Center for Infectious Disease"/>
            <person name="Wu L."/>
            <person name="Ma J."/>
        </authorList>
    </citation>
    <scope>NUCLEOTIDE SEQUENCE [LARGE SCALE GENOMIC DNA]</scope>
    <source>
        <strain evidence="4 7">JCM 10667</strain>
    </source>
</reference>
<gene>
    <name evidence="5" type="ORF">F4557_004353</name>
    <name evidence="4" type="ORF">GCM10009546_36870</name>
</gene>
<dbReference type="InterPro" id="IPR019826">
    <property type="entry name" value="Carboxylesterase_B_AS"/>
</dbReference>
<dbReference type="InterPro" id="IPR050300">
    <property type="entry name" value="GDXG_lipolytic_enzyme"/>
</dbReference>
<dbReference type="EMBL" id="JACHMV010000001">
    <property type="protein sequence ID" value="MBB4775935.1"/>
    <property type="molecule type" value="Genomic_DNA"/>
</dbReference>
<comment type="similarity">
    <text evidence="1">Belongs to the 'GDXG' lipolytic enzyme family.</text>
</comment>
<dbReference type="GO" id="GO:0016787">
    <property type="term" value="F:hydrolase activity"/>
    <property type="evidence" value="ECO:0007669"/>
    <property type="project" value="UniProtKB-KW"/>
</dbReference>
<accession>A0A7W7IFA8</accession>
<dbReference type="AlphaFoldDB" id="A0A7W7IFA8"/>
<dbReference type="InterPro" id="IPR013094">
    <property type="entry name" value="AB_hydrolase_3"/>
</dbReference>
<dbReference type="PANTHER" id="PTHR48081:SF8">
    <property type="entry name" value="ALPHA_BETA HYDROLASE FOLD-3 DOMAIN-CONTAINING PROTEIN-RELATED"/>
    <property type="match status" value="1"/>
</dbReference>
<protein>
    <submittedName>
        <fullName evidence="5">Acetyl esterase</fullName>
        <ecNumber evidence="5">3.1.1.-</ecNumber>
    </submittedName>
    <submittedName>
        <fullName evidence="4">Alpha/beta hydrolase</fullName>
    </submittedName>
</protein>
<organism evidence="5 6">
    <name type="scientific">Actinomadura livida</name>
    <dbReference type="NCBI Taxonomy" id="79909"/>
    <lineage>
        <taxon>Bacteria</taxon>
        <taxon>Bacillati</taxon>
        <taxon>Actinomycetota</taxon>
        <taxon>Actinomycetes</taxon>
        <taxon>Streptosporangiales</taxon>
        <taxon>Thermomonosporaceae</taxon>
        <taxon>Actinomadura</taxon>
    </lineage>
</organism>
<dbReference type="FunFam" id="3.40.50.1820:FF:000089">
    <property type="entry name" value="Alpha/beta hydrolase"/>
    <property type="match status" value="1"/>
</dbReference>
<evidence type="ECO:0000259" key="3">
    <source>
        <dbReference type="Pfam" id="PF07859"/>
    </source>
</evidence>
<keyword evidence="7" id="KW-1185">Reference proteome</keyword>
<name>A0A7W7IFA8_9ACTN</name>
<sequence>MELKASAKDFVTATRPFMKMPEGALTDPEASAEFLRRLRSMPSSARAAEPVATVVDRRIEEGPAVRVYVPGGAADAPVLLYFHGGGWVAGDLAMHDSTCRRLANLLGCAVVNVDYRLAPEHPYPLPLDDAAAALAWAAANAAGFGGDPARLIVAGSSAGGNLAAAAALRARDEGGPRIALQVLLYPAVDASMSHASVRELATGYGLESPTMRWYWRQYLGGDAGGADHLASPLAAPDLSRLPDAVVVTAEFDPLRDEGDAYARRLEEAGSGVTLLRFEGQVHGFLGLLGVSEDADRALASVAEAIRARLGRA</sequence>
<dbReference type="PANTHER" id="PTHR48081">
    <property type="entry name" value="AB HYDROLASE SUPERFAMILY PROTEIN C4A8.06C"/>
    <property type="match status" value="1"/>
</dbReference>
<dbReference type="EC" id="3.1.1.-" evidence="5"/>
<evidence type="ECO:0000256" key="2">
    <source>
        <dbReference type="ARBA" id="ARBA00022801"/>
    </source>
</evidence>
<reference evidence="5 6" key="2">
    <citation type="submission" date="2020-08" db="EMBL/GenBank/DDBJ databases">
        <title>Sequencing the genomes of 1000 actinobacteria strains.</title>
        <authorList>
            <person name="Klenk H.-P."/>
        </authorList>
    </citation>
    <scope>NUCLEOTIDE SEQUENCE [LARGE SCALE GENOMIC DNA]</scope>
    <source>
        <strain evidence="5 6">DSM 44772</strain>
    </source>
</reference>
<proteinExistence type="inferred from homology"/>
<dbReference type="RefSeq" id="WP_184885530.1">
    <property type="nucleotide sequence ID" value="NZ_BAAAHD010000032.1"/>
</dbReference>
<dbReference type="InterPro" id="IPR029058">
    <property type="entry name" value="AB_hydrolase_fold"/>
</dbReference>
<evidence type="ECO:0000313" key="7">
    <source>
        <dbReference type="Proteomes" id="UP001501427"/>
    </source>
</evidence>
<evidence type="ECO:0000313" key="6">
    <source>
        <dbReference type="Proteomes" id="UP000549343"/>
    </source>
</evidence>
<feature type="domain" description="Alpha/beta hydrolase fold-3" evidence="3">
    <location>
        <begin position="79"/>
        <end position="285"/>
    </location>
</feature>
<dbReference type="EMBL" id="BAAAHD010000032">
    <property type="protein sequence ID" value="GAA0570741.1"/>
    <property type="molecule type" value="Genomic_DNA"/>
</dbReference>
<dbReference type="PROSITE" id="PS00122">
    <property type="entry name" value="CARBOXYLESTERASE_B_1"/>
    <property type="match status" value="1"/>
</dbReference>
<dbReference type="Pfam" id="PF07859">
    <property type="entry name" value="Abhydrolase_3"/>
    <property type="match status" value="1"/>
</dbReference>